<evidence type="ECO:0000259" key="9">
    <source>
        <dbReference type="Pfam" id="PF00482"/>
    </source>
</evidence>
<keyword evidence="3" id="KW-1003">Cell membrane</keyword>
<dbReference type="PRINTS" id="PR00812">
    <property type="entry name" value="BCTERIALGSPF"/>
</dbReference>
<evidence type="ECO:0000256" key="3">
    <source>
        <dbReference type="ARBA" id="ARBA00022475"/>
    </source>
</evidence>
<dbReference type="InterPro" id="IPR018076">
    <property type="entry name" value="T2SS_GspF_dom"/>
</dbReference>
<accession>A0A0J8GP69</accession>
<dbReference type="AlphaFoldDB" id="A0A0J8GP69"/>
<keyword evidence="6 8" id="KW-1133">Transmembrane helix</keyword>
<evidence type="ECO:0000256" key="7">
    <source>
        <dbReference type="ARBA" id="ARBA00023136"/>
    </source>
</evidence>
<reference evidence="10 11" key="1">
    <citation type="submission" date="2015-04" db="EMBL/GenBank/DDBJ databases">
        <title>Draft Genome Sequence of the Novel Agar-Digesting Marine Bacterium Q1.</title>
        <authorList>
            <person name="Li Y."/>
            <person name="Li D."/>
            <person name="Chen G."/>
            <person name="Du Z."/>
        </authorList>
    </citation>
    <scope>NUCLEOTIDE SEQUENCE [LARGE SCALE GENOMIC DNA]</scope>
    <source>
        <strain evidence="10 11">Q1</strain>
    </source>
</reference>
<keyword evidence="11" id="KW-1185">Reference proteome</keyword>
<evidence type="ECO:0000256" key="1">
    <source>
        <dbReference type="ARBA" id="ARBA00004429"/>
    </source>
</evidence>
<keyword evidence="4" id="KW-0997">Cell inner membrane</keyword>
<dbReference type="Gene3D" id="1.20.81.30">
    <property type="entry name" value="Type II secretion system (T2SS), domain F"/>
    <property type="match status" value="2"/>
</dbReference>
<evidence type="ECO:0000256" key="5">
    <source>
        <dbReference type="ARBA" id="ARBA00022692"/>
    </source>
</evidence>
<dbReference type="STRING" id="1513271.XM47_13275"/>
<feature type="transmembrane region" description="Helical" evidence="8">
    <location>
        <begin position="216"/>
        <end position="242"/>
    </location>
</feature>
<comment type="subcellular location">
    <subcellularLocation>
        <location evidence="1">Cell inner membrane</location>
        <topology evidence="1">Multi-pass membrane protein</topology>
    </subcellularLocation>
</comment>
<evidence type="ECO:0000313" key="10">
    <source>
        <dbReference type="EMBL" id="KMT64610.1"/>
    </source>
</evidence>
<comment type="caution">
    <text evidence="10">The sequence shown here is derived from an EMBL/GenBank/DDBJ whole genome shotgun (WGS) entry which is preliminary data.</text>
</comment>
<name>A0A0J8GP69_9ALTE</name>
<evidence type="ECO:0000256" key="4">
    <source>
        <dbReference type="ARBA" id="ARBA00022519"/>
    </source>
</evidence>
<feature type="domain" description="Type II secretion system protein GspF" evidence="9">
    <location>
        <begin position="75"/>
        <end position="197"/>
    </location>
</feature>
<dbReference type="PANTHER" id="PTHR30012:SF0">
    <property type="entry name" value="TYPE II SECRETION SYSTEM PROTEIN F-RELATED"/>
    <property type="match status" value="1"/>
</dbReference>
<comment type="similarity">
    <text evidence="2">Belongs to the GSP F family.</text>
</comment>
<dbReference type="PATRIC" id="fig|1513271.3.peg.2724"/>
<dbReference type="EMBL" id="LAZL01000022">
    <property type="protein sequence ID" value="KMT64610.1"/>
    <property type="molecule type" value="Genomic_DNA"/>
</dbReference>
<dbReference type="InterPro" id="IPR011850">
    <property type="entry name" value="T2SS_GspF"/>
</dbReference>
<feature type="transmembrane region" description="Helical" evidence="8">
    <location>
        <begin position="173"/>
        <end position="196"/>
    </location>
</feature>
<sequence length="408" mass="44428">MAAFEYKAIDAKGRNKKGLIEADTAKGARQLLREKGLMPTEINSAASQEKQLAGQAKSFLSFESKISAADLALITRQLSTLVASGLPIEEALLAVSQQCDTAKIERMIMAVRSKVTEGYTLADSMAEYPHIFDELFCAMVAAGEKSGHLDTVLERLADYTEQRQATKSKITQASVYPTMLMVVAFSVVYFLLTSVVPKIVDQFDRLGGDLPATTQFMIAVSEFLTSYGGTIILVVLAASVAFQRMIKKPDFRFKYHKALLSMPMIGKVSRGLNTARFARTLSILTASAVPLLESMKISGEVLTNDYIRQAIKEAGANVREGSSLRASLQQTKLFPPMMLHMIASGEKSGELENMLARAADNQDREFEALVNITVSIIGPAMVLSMAGIVFFIVISILQPIMALNSMVG</sequence>
<evidence type="ECO:0000256" key="8">
    <source>
        <dbReference type="SAM" id="Phobius"/>
    </source>
</evidence>
<evidence type="ECO:0000256" key="6">
    <source>
        <dbReference type="ARBA" id="ARBA00022989"/>
    </source>
</evidence>
<dbReference type="GO" id="GO:0005886">
    <property type="term" value="C:plasma membrane"/>
    <property type="evidence" value="ECO:0007669"/>
    <property type="project" value="UniProtKB-SubCell"/>
</dbReference>
<dbReference type="FunFam" id="1.20.81.30:FF:000001">
    <property type="entry name" value="Type II secretion system protein F"/>
    <property type="match status" value="2"/>
</dbReference>
<dbReference type="NCBIfam" id="TIGR02120">
    <property type="entry name" value="GspF"/>
    <property type="match status" value="1"/>
</dbReference>
<keyword evidence="7 8" id="KW-0472">Membrane</keyword>
<feature type="transmembrane region" description="Helical" evidence="8">
    <location>
        <begin position="369"/>
        <end position="397"/>
    </location>
</feature>
<dbReference type="RefSeq" id="WP_048693400.1">
    <property type="nucleotide sequence ID" value="NZ_KQ130495.1"/>
</dbReference>
<dbReference type="OrthoDB" id="9805682at2"/>
<dbReference type="Pfam" id="PF00482">
    <property type="entry name" value="T2SSF"/>
    <property type="match status" value="2"/>
</dbReference>
<dbReference type="GO" id="GO:0015627">
    <property type="term" value="C:type II protein secretion system complex"/>
    <property type="evidence" value="ECO:0007669"/>
    <property type="project" value="InterPro"/>
</dbReference>
<evidence type="ECO:0000313" key="11">
    <source>
        <dbReference type="Proteomes" id="UP000037600"/>
    </source>
</evidence>
<evidence type="ECO:0000256" key="2">
    <source>
        <dbReference type="ARBA" id="ARBA00005745"/>
    </source>
</evidence>
<dbReference type="PANTHER" id="PTHR30012">
    <property type="entry name" value="GENERAL SECRETION PATHWAY PROTEIN"/>
    <property type="match status" value="1"/>
</dbReference>
<dbReference type="InterPro" id="IPR042094">
    <property type="entry name" value="T2SS_GspF_sf"/>
</dbReference>
<organism evidence="10 11">
    <name type="scientific">Catenovulum maritimum</name>
    <dbReference type="NCBI Taxonomy" id="1513271"/>
    <lineage>
        <taxon>Bacteria</taxon>
        <taxon>Pseudomonadati</taxon>
        <taxon>Pseudomonadota</taxon>
        <taxon>Gammaproteobacteria</taxon>
        <taxon>Alteromonadales</taxon>
        <taxon>Alteromonadaceae</taxon>
        <taxon>Catenovulum</taxon>
    </lineage>
</organism>
<keyword evidence="5 8" id="KW-0812">Transmembrane</keyword>
<dbReference type="Proteomes" id="UP000037600">
    <property type="component" value="Unassembled WGS sequence"/>
</dbReference>
<gene>
    <name evidence="10" type="ORF">XM47_13275</name>
</gene>
<dbReference type="GO" id="GO:0015628">
    <property type="term" value="P:protein secretion by the type II secretion system"/>
    <property type="evidence" value="ECO:0007669"/>
    <property type="project" value="InterPro"/>
</dbReference>
<dbReference type="InterPro" id="IPR003004">
    <property type="entry name" value="GspF/PilC"/>
</dbReference>
<proteinExistence type="inferred from homology"/>
<feature type="domain" description="Type II secretion system protein GspF" evidence="9">
    <location>
        <begin position="277"/>
        <end position="398"/>
    </location>
</feature>
<protein>
    <submittedName>
        <fullName evidence="10">General secretion pathway protein GspF</fullName>
    </submittedName>
</protein>